<proteinExistence type="predicted"/>
<keyword evidence="1" id="KW-0472">Membrane</keyword>
<reference evidence="2 3" key="1">
    <citation type="submission" date="2021-03" db="EMBL/GenBank/DDBJ databases">
        <title>Antimicrobial resistance genes in bacteria isolated from Japanese honey, and their potential for conferring macrolide and lincosamide resistance in the American foulbrood pathogen Paenibacillus larvae.</title>
        <authorList>
            <person name="Okamoto M."/>
            <person name="Kumagai M."/>
            <person name="Kanamori H."/>
            <person name="Takamatsu D."/>
        </authorList>
    </citation>
    <scope>NUCLEOTIDE SEQUENCE [LARGE SCALE GENOMIC DNA]</scope>
    <source>
        <strain evidence="2 3">J42TS3</strain>
    </source>
</reference>
<dbReference type="EMBL" id="BOSL01000008">
    <property type="protein sequence ID" value="GIP53878.1"/>
    <property type="molecule type" value="Genomic_DNA"/>
</dbReference>
<comment type="caution">
    <text evidence="2">The sequence shown here is derived from an EMBL/GenBank/DDBJ whole genome shotgun (WGS) entry which is preliminary data.</text>
</comment>
<feature type="transmembrane region" description="Helical" evidence="1">
    <location>
        <begin position="29"/>
        <end position="48"/>
    </location>
</feature>
<gene>
    <name evidence="2" type="ORF">J42TS3_29130</name>
</gene>
<sequence>MLAICFAAIALFEWKQLHNKPAQGKKAFWWLFSLTLVWNIGANFISWWPNPNRFILYLLGWI</sequence>
<dbReference type="Proteomes" id="UP000679992">
    <property type="component" value="Unassembled WGS sequence"/>
</dbReference>
<evidence type="ECO:0000256" key="1">
    <source>
        <dbReference type="SAM" id="Phobius"/>
    </source>
</evidence>
<keyword evidence="1" id="KW-1133">Transmembrane helix</keyword>
<organism evidence="2 3">
    <name type="scientific">Paenibacillus vini</name>
    <dbReference type="NCBI Taxonomy" id="1476024"/>
    <lineage>
        <taxon>Bacteria</taxon>
        <taxon>Bacillati</taxon>
        <taxon>Bacillota</taxon>
        <taxon>Bacilli</taxon>
        <taxon>Bacillales</taxon>
        <taxon>Paenibacillaceae</taxon>
        <taxon>Paenibacillus</taxon>
    </lineage>
</organism>
<evidence type="ECO:0000313" key="3">
    <source>
        <dbReference type="Proteomes" id="UP000679992"/>
    </source>
</evidence>
<evidence type="ECO:0000313" key="2">
    <source>
        <dbReference type="EMBL" id="GIP53878.1"/>
    </source>
</evidence>
<dbReference type="RefSeq" id="WP_211020386.1">
    <property type="nucleotide sequence ID" value="NZ_BOSL01000008.1"/>
</dbReference>
<protein>
    <submittedName>
        <fullName evidence="2">Uncharacterized protein</fullName>
    </submittedName>
</protein>
<keyword evidence="1" id="KW-0812">Transmembrane</keyword>
<accession>A0ABQ4MD18</accession>
<keyword evidence="3" id="KW-1185">Reference proteome</keyword>
<name>A0ABQ4MD18_9BACL</name>